<keyword evidence="2" id="KW-1185">Reference proteome</keyword>
<reference evidence="1 2" key="1">
    <citation type="journal article" date="2021" name="J. Hered.">
        <title>A chromosome-level genome assembly of the parasitoid wasp, Cotesia glomerata (Hymenoptera: Braconidae).</title>
        <authorList>
            <person name="Pinto B.J."/>
            <person name="Weis J.J."/>
            <person name="Gamble T."/>
            <person name="Ode P.J."/>
            <person name="Paul R."/>
            <person name="Zaspel J.M."/>
        </authorList>
    </citation>
    <scope>NUCLEOTIDE SEQUENCE [LARGE SCALE GENOMIC DNA]</scope>
    <source>
        <strain evidence="1">CgM1</strain>
    </source>
</reference>
<protein>
    <submittedName>
        <fullName evidence="1">Uncharacterized protein</fullName>
    </submittedName>
</protein>
<sequence>MIVREKRSGSGVISEFALGFIWVCGAFQLWSLEILLSSCDCLSCALRYTTYTTSQWCRLYSEDRARVLHSLSLSFPGFTTPLAKRRQLCYWHVSGLRVDWKSYLLLYTIRYGSSPGSLPSERYFDPVTTPPGRQPLAYPPSICSIAWRIFCHDLDQFADYLCEPS</sequence>
<name>A0AAV7IRI8_COTGL</name>
<gene>
    <name evidence="1" type="ORF">KQX54_009154</name>
</gene>
<dbReference type="EMBL" id="JAHXZJ010000001">
    <property type="protein sequence ID" value="KAH0567378.1"/>
    <property type="molecule type" value="Genomic_DNA"/>
</dbReference>
<accession>A0AAV7IRI8</accession>
<evidence type="ECO:0000313" key="1">
    <source>
        <dbReference type="EMBL" id="KAH0567378.1"/>
    </source>
</evidence>
<proteinExistence type="predicted"/>
<comment type="caution">
    <text evidence="1">The sequence shown here is derived from an EMBL/GenBank/DDBJ whole genome shotgun (WGS) entry which is preliminary data.</text>
</comment>
<dbReference type="Proteomes" id="UP000826195">
    <property type="component" value="Unassembled WGS sequence"/>
</dbReference>
<evidence type="ECO:0000313" key="2">
    <source>
        <dbReference type="Proteomes" id="UP000826195"/>
    </source>
</evidence>
<organism evidence="1 2">
    <name type="scientific">Cotesia glomerata</name>
    <name type="common">Lepidopteran parasitic wasp</name>
    <name type="synonym">Apanteles glomeratus</name>
    <dbReference type="NCBI Taxonomy" id="32391"/>
    <lineage>
        <taxon>Eukaryota</taxon>
        <taxon>Metazoa</taxon>
        <taxon>Ecdysozoa</taxon>
        <taxon>Arthropoda</taxon>
        <taxon>Hexapoda</taxon>
        <taxon>Insecta</taxon>
        <taxon>Pterygota</taxon>
        <taxon>Neoptera</taxon>
        <taxon>Endopterygota</taxon>
        <taxon>Hymenoptera</taxon>
        <taxon>Apocrita</taxon>
        <taxon>Ichneumonoidea</taxon>
        <taxon>Braconidae</taxon>
        <taxon>Microgastrinae</taxon>
        <taxon>Cotesia</taxon>
    </lineage>
</organism>
<dbReference type="AlphaFoldDB" id="A0AAV7IRI8"/>